<dbReference type="Gene3D" id="1.10.260.40">
    <property type="entry name" value="lambda repressor-like DNA-binding domains"/>
    <property type="match status" value="1"/>
</dbReference>
<accession>A0A5C6EM91</accession>
<gene>
    <name evidence="3" type="primary">rghR</name>
    <name evidence="3" type="ORF">Poly59_40790</name>
</gene>
<dbReference type="EMBL" id="SJPX01000004">
    <property type="protein sequence ID" value="TWU49464.1"/>
    <property type="molecule type" value="Genomic_DNA"/>
</dbReference>
<dbReference type="AlphaFoldDB" id="A0A5C6EM91"/>
<dbReference type="RefSeq" id="WP_146535717.1">
    <property type="nucleotide sequence ID" value="NZ_SJPX01000004.1"/>
</dbReference>
<dbReference type="Proteomes" id="UP000317977">
    <property type="component" value="Unassembled WGS sequence"/>
</dbReference>
<feature type="region of interest" description="Disordered" evidence="1">
    <location>
        <begin position="92"/>
        <end position="123"/>
    </location>
</feature>
<dbReference type="SMART" id="SM00530">
    <property type="entry name" value="HTH_XRE"/>
    <property type="match status" value="1"/>
</dbReference>
<dbReference type="GO" id="GO:0003677">
    <property type="term" value="F:DNA binding"/>
    <property type="evidence" value="ECO:0007669"/>
    <property type="project" value="InterPro"/>
</dbReference>
<proteinExistence type="predicted"/>
<feature type="compositionally biased region" description="Low complexity" evidence="1">
    <location>
        <begin position="94"/>
        <end position="109"/>
    </location>
</feature>
<dbReference type="OrthoDB" id="9809730at2"/>
<keyword evidence="4" id="KW-1185">Reference proteome</keyword>
<dbReference type="CDD" id="cd00093">
    <property type="entry name" value="HTH_XRE"/>
    <property type="match status" value="1"/>
</dbReference>
<evidence type="ECO:0000256" key="1">
    <source>
        <dbReference type="SAM" id="MobiDB-lite"/>
    </source>
</evidence>
<dbReference type="SUPFAM" id="SSF47413">
    <property type="entry name" value="lambda repressor-like DNA-binding domains"/>
    <property type="match status" value="1"/>
</dbReference>
<evidence type="ECO:0000259" key="2">
    <source>
        <dbReference type="PROSITE" id="PS50943"/>
    </source>
</evidence>
<organism evidence="3 4">
    <name type="scientific">Rubripirellula reticaptiva</name>
    <dbReference type="NCBI Taxonomy" id="2528013"/>
    <lineage>
        <taxon>Bacteria</taxon>
        <taxon>Pseudomonadati</taxon>
        <taxon>Planctomycetota</taxon>
        <taxon>Planctomycetia</taxon>
        <taxon>Pirellulales</taxon>
        <taxon>Pirellulaceae</taxon>
        <taxon>Rubripirellula</taxon>
    </lineage>
</organism>
<protein>
    <submittedName>
        <fullName evidence="3">HTH-type transcriptional repressor RghR</fullName>
    </submittedName>
</protein>
<sequence length="141" mass="15977">MPKKTIKSRVSAAKDNDSTLTLGQFLAKTRTEKQMTLRQVEDATDKEISNGYLSQLENDKITKPSPHVLHTLAEVYDVAYDQLMQKAGYITTRSPESSIKQSSKQSKPQQHGRAATFAEEALTEQEEDQLLEYLAFLRSRK</sequence>
<evidence type="ECO:0000313" key="4">
    <source>
        <dbReference type="Proteomes" id="UP000317977"/>
    </source>
</evidence>
<dbReference type="PROSITE" id="PS50943">
    <property type="entry name" value="HTH_CROC1"/>
    <property type="match status" value="1"/>
</dbReference>
<evidence type="ECO:0000313" key="3">
    <source>
        <dbReference type="EMBL" id="TWU49464.1"/>
    </source>
</evidence>
<reference evidence="3 4" key="1">
    <citation type="submission" date="2019-02" db="EMBL/GenBank/DDBJ databases">
        <title>Deep-cultivation of Planctomycetes and their phenomic and genomic characterization uncovers novel biology.</title>
        <authorList>
            <person name="Wiegand S."/>
            <person name="Jogler M."/>
            <person name="Boedeker C."/>
            <person name="Pinto D."/>
            <person name="Vollmers J."/>
            <person name="Rivas-Marin E."/>
            <person name="Kohn T."/>
            <person name="Peeters S.H."/>
            <person name="Heuer A."/>
            <person name="Rast P."/>
            <person name="Oberbeckmann S."/>
            <person name="Bunk B."/>
            <person name="Jeske O."/>
            <person name="Meyerdierks A."/>
            <person name="Storesund J.E."/>
            <person name="Kallscheuer N."/>
            <person name="Luecker S."/>
            <person name="Lage O.M."/>
            <person name="Pohl T."/>
            <person name="Merkel B.J."/>
            <person name="Hornburger P."/>
            <person name="Mueller R.-W."/>
            <person name="Bruemmer F."/>
            <person name="Labrenz M."/>
            <person name="Spormann A.M."/>
            <person name="Op Den Camp H."/>
            <person name="Overmann J."/>
            <person name="Amann R."/>
            <person name="Jetten M.S.M."/>
            <person name="Mascher T."/>
            <person name="Medema M.H."/>
            <person name="Devos D.P."/>
            <person name="Kaster A.-K."/>
            <person name="Ovreas L."/>
            <person name="Rohde M."/>
            <person name="Galperin M.Y."/>
            <person name="Jogler C."/>
        </authorList>
    </citation>
    <scope>NUCLEOTIDE SEQUENCE [LARGE SCALE GENOMIC DNA]</scope>
    <source>
        <strain evidence="3 4">Poly59</strain>
    </source>
</reference>
<comment type="caution">
    <text evidence="3">The sequence shown here is derived from an EMBL/GenBank/DDBJ whole genome shotgun (WGS) entry which is preliminary data.</text>
</comment>
<dbReference type="InterPro" id="IPR001387">
    <property type="entry name" value="Cro/C1-type_HTH"/>
</dbReference>
<dbReference type="Pfam" id="PF12844">
    <property type="entry name" value="HTH_19"/>
    <property type="match status" value="1"/>
</dbReference>
<name>A0A5C6EM91_9BACT</name>
<dbReference type="InterPro" id="IPR010982">
    <property type="entry name" value="Lambda_DNA-bd_dom_sf"/>
</dbReference>
<feature type="domain" description="HTH cro/C1-type" evidence="2">
    <location>
        <begin position="26"/>
        <end position="83"/>
    </location>
</feature>